<reference evidence="1 2" key="1">
    <citation type="submission" date="2019-11" db="EMBL/GenBank/DDBJ databases">
        <title>FDA dAtabase for Regulatory Grade micrObial Sequences (FDA-ARGOS): Supporting development and validation of Infectious Disease Dx tests.</title>
        <authorList>
            <person name="Turner S."/>
            <person name="Byrd R."/>
            <person name="Tallon L."/>
            <person name="Sadzewicz L."/>
            <person name="Vavikolanu K."/>
            <person name="Mehta A."/>
            <person name="Aluvathingal J."/>
            <person name="Nadendla S."/>
            <person name="Myers T."/>
            <person name="Yan Y."/>
            <person name="Sichtig H."/>
        </authorList>
    </citation>
    <scope>NUCLEOTIDE SEQUENCE [LARGE SCALE GENOMIC DNA]</scope>
    <source>
        <strain evidence="1 2">FDAARGOS_739</strain>
    </source>
</reference>
<dbReference type="AlphaFoldDB" id="A0AAP9LX48"/>
<dbReference type="Proteomes" id="UP000501069">
    <property type="component" value="Chromosome"/>
</dbReference>
<accession>A0AAP9LX48</accession>
<organism evidence="1 2">
    <name type="scientific">Enterocloster clostridioformis</name>
    <dbReference type="NCBI Taxonomy" id="1531"/>
    <lineage>
        <taxon>Bacteria</taxon>
        <taxon>Bacillati</taxon>
        <taxon>Bacillota</taxon>
        <taxon>Clostridia</taxon>
        <taxon>Lachnospirales</taxon>
        <taxon>Lachnospiraceae</taxon>
        <taxon>Enterocloster</taxon>
    </lineage>
</organism>
<dbReference type="EMBL" id="CP050964">
    <property type="protein sequence ID" value="QIX89177.1"/>
    <property type="molecule type" value="Genomic_DNA"/>
</dbReference>
<evidence type="ECO:0000313" key="2">
    <source>
        <dbReference type="Proteomes" id="UP000501069"/>
    </source>
</evidence>
<sequence length="142" mass="16416">MTKEDKIRLVKPMGAFTNVGEVCDIVDISEDGIISFKFGEGVHLGCMSYDEFERYFEIVEGEDANGDVVDDEFLEDENVYEVLAWCKENDKPFYPNLYINIVSKLKDEQTFTVGLYSNRMCLAQYRNKTFKDSDFSTVRILI</sequence>
<dbReference type="RefSeq" id="WP_003523722.1">
    <property type="nucleotide sequence ID" value="NZ_CABKQO010000001.1"/>
</dbReference>
<protein>
    <submittedName>
        <fullName evidence="1">Uncharacterized protein</fullName>
    </submittedName>
</protein>
<evidence type="ECO:0000313" key="1">
    <source>
        <dbReference type="EMBL" id="QIX89177.1"/>
    </source>
</evidence>
<dbReference type="GeneID" id="57959611"/>
<gene>
    <name evidence="1" type="ORF">FOC47_00410</name>
</gene>
<name>A0AAP9LX48_9FIRM</name>
<proteinExistence type="predicted"/>